<organism evidence="1 2">
    <name type="scientific">Methylobrevis pamukkalensis</name>
    <dbReference type="NCBI Taxonomy" id="1439726"/>
    <lineage>
        <taxon>Bacteria</taxon>
        <taxon>Pseudomonadati</taxon>
        <taxon>Pseudomonadota</taxon>
        <taxon>Alphaproteobacteria</taxon>
        <taxon>Hyphomicrobiales</taxon>
        <taxon>Pleomorphomonadaceae</taxon>
        <taxon>Methylobrevis</taxon>
    </lineage>
</organism>
<sequence length="170" mass="18000">MTGVTLKVDDAAVIAGLARVADAGLDPNDVLQNIGEYLRDAVQDRFDAEAGPGGVKWAPLNPLYAATKKGRGILRESGDLHENIVWQIIGGALHVGTNRLHARVHQFGATIKPKSAAALVFQLGTRVIHAASVTVPARPFLGIDDEDRREILDIVADHLAMVFEGAAGGP</sequence>
<proteinExistence type="predicted"/>
<comment type="caution">
    <text evidence="1">The sequence shown here is derived from an EMBL/GenBank/DDBJ whole genome shotgun (WGS) entry which is preliminary data.</text>
</comment>
<dbReference type="RefSeq" id="WP_069306374.1">
    <property type="nucleotide sequence ID" value="NZ_MCRJ01000027.1"/>
</dbReference>
<gene>
    <name evidence="1" type="ORF">A6302_01472</name>
</gene>
<accession>A0A1E3H4D0</accession>
<dbReference type="AlphaFoldDB" id="A0A1E3H4D0"/>
<reference evidence="1 2" key="1">
    <citation type="submission" date="2016-07" db="EMBL/GenBank/DDBJ databases">
        <title>Draft Genome Sequence of Methylobrevis pamukkalensis PK2.</title>
        <authorList>
            <person name="Vasilenko O.V."/>
            <person name="Doronina N.V."/>
            <person name="Shmareva M.N."/>
            <person name="Tarlachkov S.V."/>
            <person name="Mustakhimov I."/>
            <person name="Trotsenko Y.A."/>
        </authorList>
    </citation>
    <scope>NUCLEOTIDE SEQUENCE [LARGE SCALE GENOMIC DNA]</scope>
    <source>
        <strain evidence="1 2">PK2</strain>
    </source>
</reference>
<dbReference type="OrthoDB" id="2081253at2"/>
<name>A0A1E3H4D0_9HYPH</name>
<dbReference type="InterPro" id="IPR006522">
    <property type="entry name" value="Phage_virion_morphogenesis"/>
</dbReference>
<dbReference type="Proteomes" id="UP000094622">
    <property type="component" value="Unassembled WGS sequence"/>
</dbReference>
<evidence type="ECO:0000313" key="1">
    <source>
        <dbReference type="EMBL" id="ODN71183.1"/>
    </source>
</evidence>
<protein>
    <submittedName>
        <fullName evidence="1">Phage virion morphogenesis family protein</fullName>
    </submittedName>
</protein>
<dbReference type="Pfam" id="PF05069">
    <property type="entry name" value="Phage_tail_S"/>
    <property type="match status" value="1"/>
</dbReference>
<keyword evidence="2" id="KW-1185">Reference proteome</keyword>
<evidence type="ECO:0000313" key="2">
    <source>
        <dbReference type="Proteomes" id="UP000094622"/>
    </source>
</evidence>
<dbReference type="EMBL" id="MCRJ01000027">
    <property type="protein sequence ID" value="ODN71183.1"/>
    <property type="molecule type" value="Genomic_DNA"/>
</dbReference>